<dbReference type="CDD" id="cd05257">
    <property type="entry name" value="Arna_like_SDR_e"/>
    <property type="match status" value="1"/>
</dbReference>
<dbReference type="InterPro" id="IPR045869">
    <property type="entry name" value="Arna-like_SDR_e"/>
</dbReference>
<organism evidence="2 3">
    <name type="scientific">Streptomyces rubiginosohelvolus</name>
    <dbReference type="NCBI Taxonomy" id="67362"/>
    <lineage>
        <taxon>Bacteria</taxon>
        <taxon>Bacillati</taxon>
        <taxon>Actinomycetota</taxon>
        <taxon>Actinomycetes</taxon>
        <taxon>Kitasatosporales</taxon>
        <taxon>Streptomycetaceae</taxon>
        <taxon>Streptomyces</taxon>
    </lineage>
</organism>
<evidence type="ECO:0000313" key="3">
    <source>
        <dbReference type="Proteomes" id="UP000624183"/>
    </source>
</evidence>
<name>A0ABQ3BLT4_9ACTN</name>
<feature type="domain" description="NAD(P)-binding" evidence="1">
    <location>
        <begin position="28"/>
        <end position="331"/>
    </location>
</feature>
<protein>
    <submittedName>
        <fullName evidence="2">NAD-dependent dehydratase</fullName>
    </submittedName>
</protein>
<dbReference type="Gene3D" id="3.40.50.720">
    <property type="entry name" value="NAD(P)-binding Rossmann-like Domain"/>
    <property type="match status" value="1"/>
</dbReference>
<sequence length="349" mass="37543">MNSTTADVDSTAVAMDSTAVDWTGRTVLVTGAEGFIGSTLVDLLVERGARVRAFVHYKPYAEKGHLARYLDDPHGPVEFIAGDVGDAGRVMDAVEGCDTVFHLAALIGIPYSYDSPGAYVRTNVVGTENIAEACRRHSVRRLLHTSTSEVYGTALTAPISEDHPLQPQSPYSASKIGADMMALSHWHAFELPVTVVRPFNTYGPRQSARAVIPAILAQLHSGAREIRLGSLTPTRDFTYVTDTAAGFLALAGCDRALGQSVNLGTGREISVGDLAKALITASGRDAEIVVDPARLRPSGSEVHRLLSDNTRARTWAGWEPEVGLEEGLERTSAWVAEHLHLFAPGRYQV</sequence>
<proteinExistence type="predicted"/>
<dbReference type="InterPro" id="IPR016040">
    <property type="entry name" value="NAD(P)-bd_dom"/>
</dbReference>
<evidence type="ECO:0000259" key="1">
    <source>
        <dbReference type="Pfam" id="PF16363"/>
    </source>
</evidence>
<evidence type="ECO:0000313" key="2">
    <source>
        <dbReference type="EMBL" id="GGZ49951.1"/>
    </source>
</evidence>
<dbReference type="Proteomes" id="UP000624183">
    <property type="component" value="Unassembled WGS sequence"/>
</dbReference>
<dbReference type="InterPro" id="IPR036291">
    <property type="entry name" value="NAD(P)-bd_dom_sf"/>
</dbReference>
<gene>
    <name evidence="2" type="ORF">GCM10010328_26080</name>
</gene>
<reference evidence="3" key="1">
    <citation type="journal article" date="2019" name="Int. J. Syst. Evol. Microbiol.">
        <title>The Global Catalogue of Microorganisms (GCM) 10K type strain sequencing project: providing services to taxonomists for standard genome sequencing and annotation.</title>
        <authorList>
            <consortium name="The Broad Institute Genomics Platform"/>
            <consortium name="The Broad Institute Genome Sequencing Center for Infectious Disease"/>
            <person name="Wu L."/>
            <person name="Ma J."/>
        </authorList>
    </citation>
    <scope>NUCLEOTIDE SEQUENCE [LARGE SCALE GENOMIC DNA]</scope>
    <source>
        <strain evidence="3">JCM 4602</strain>
    </source>
</reference>
<dbReference type="PANTHER" id="PTHR43000">
    <property type="entry name" value="DTDP-D-GLUCOSE 4,6-DEHYDRATASE-RELATED"/>
    <property type="match status" value="1"/>
</dbReference>
<comment type="caution">
    <text evidence="2">The sequence shown here is derived from an EMBL/GenBank/DDBJ whole genome shotgun (WGS) entry which is preliminary data.</text>
</comment>
<keyword evidence="3" id="KW-1185">Reference proteome</keyword>
<dbReference type="Pfam" id="PF16363">
    <property type="entry name" value="GDP_Man_Dehyd"/>
    <property type="match status" value="1"/>
</dbReference>
<accession>A0ABQ3BLT4</accession>
<dbReference type="SUPFAM" id="SSF51735">
    <property type="entry name" value="NAD(P)-binding Rossmann-fold domains"/>
    <property type="match status" value="1"/>
</dbReference>
<dbReference type="EMBL" id="BMUW01000003">
    <property type="protein sequence ID" value="GGZ49951.1"/>
    <property type="molecule type" value="Genomic_DNA"/>
</dbReference>